<protein>
    <submittedName>
        <fullName evidence="4">Ribokinase-like protein</fullName>
    </submittedName>
</protein>
<organism evidence="4 5">
    <name type="scientific">Bombardia bombarda</name>
    <dbReference type="NCBI Taxonomy" id="252184"/>
    <lineage>
        <taxon>Eukaryota</taxon>
        <taxon>Fungi</taxon>
        <taxon>Dikarya</taxon>
        <taxon>Ascomycota</taxon>
        <taxon>Pezizomycotina</taxon>
        <taxon>Sordariomycetes</taxon>
        <taxon>Sordariomycetidae</taxon>
        <taxon>Sordariales</taxon>
        <taxon>Lasiosphaeriaceae</taxon>
        <taxon>Bombardia</taxon>
    </lineage>
</organism>
<dbReference type="InterPro" id="IPR002173">
    <property type="entry name" value="Carboh/pur_kinase_PfkB_CS"/>
</dbReference>
<dbReference type="PANTHER" id="PTHR42774">
    <property type="entry name" value="PHOSPHOTRANSFERASE SYSTEM TRANSPORT PROTEIN"/>
    <property type="match status" value="1"/>
</dbReference>
<dbReference type="Gene3D" id="3.40.1190.20">
    <property type="match status" value="2"/>
</dbReference>
<evidence type="ECO:0000256" key="2">
    <source>
        <dbReference type="ARBA" id="ARBA00022777"/>
    </source>
</evidence>
<dbReference type="PANTHER" id="PTHR42774:SF3">
    <property type="entry name" value="KETOHEXOKINASE"/>
    <property type="match status" value="1"/>
</dbReference>
<dbReference type="EMBL" id="JAULSR010000006">
    <property type="protein sequence ID" value="KAK0615966.1"/>
    <property type="molecule type" value="Genomic_DNA"/>
</dbReference>
<dbReference type="AlphaFoldDB" id="A0AA40BW62"/>
<dbReference type="SUPFAM" id="SSF53613">
    <property type="entry name" value="Ribokinase-like"/>
    <property type="match status" value="1"/>
</dbReference>
<evidence type="ECO:0000313" key="4">
    <source>
        <dbReference type="EMBL" id="KAK0615966.1"/>
    </source>
</evidence>
<accession>A0AA40BW62</accession>
<name>A0AA40BW62_9PEZI</name>
<keyword evidence="5" id="KW-1185">Reference proteome</keyword>
<sequence length="314" mass="34585">MRHLILTGACYLDTILTVPHFPEEDSKLRATSMQVRRGGNCPNTLEVLQQLLPLSSHPPRAADEKDTEEVITVTPHLIACLPNAQSTATRKIKSSFAHAQRRPDTPIVDLSRCLYRREHDEAASSYIIRSGQTGSRTIVNFNDLPDMTVAEFQDIADNFAREHGGNDNDCWWHFEGRIPDTTLRCIQYLRQAQPACTISVEVEKPGRQGLVELAAESDVVFYSRSWAEGASALSLPSGEYMHCPANPSGKDILVVDTIGAGDTFIAGMLYGLICHNDDWSRREMLAFAVELATSKVQRDGFAGLVAAQGCGLVI</sequence>
<dbReference type="Pfam" id="PF00294">
    <property type="entry name" value="PfkB"/>
    <property type="match status" value="1"/>
</dbReference>
<evidence type="ECO:0000259" key="3">
    <source>
        <dbReference type="Pfam" id="PF00294"/>
    </source>
</evidence>
<proteinExistence type="predicted"/>
<dbReference type="GO" id="GO:0016301">
    <property type="term" value="F:kinase activity"/>
    <property type="evidence" value="ECO:0007669"/>
    <property type="project" value="UniProtKB-KW"/>
</dbReference>
<dbReference type="InterPro" id="IPR029056">
    <property type="entry name" value="Ribokinase-like"/>
</dbReference>
<dbReference type="PROSITE" id="PS00584">
    <property type="entry name" value="PFKB_KINASES_2"/>
    <property type="match status" value="1"/>
</dbReference>
<gene>
    <name evidence="4" type="ORF">B0T17DRAFT_592617</name>
</gene>
<keyword evidence="1" id="KW-0808">Transferase</keyword>
<evidence type="ECO:0000256" key="1">
    <source>
        <dbReference type="ARBA" id="ARBA00022679"/>
    </source>
</evidence>
<dbReference type="InterPro" id="IPR052562">
    <property type="entry name" value="Ketohexokinase-related"/>
</dbReference>
<comment type="caution">
    <text evidence="4">The sequence shown here is derived from an EMBL/GenBank/DDBJ whole genome shotgun (WGS) entry which is preliminary data.</text>
</comment>
<evidence type="ECO:0000313" key="5">
    <source>
        <dbReference type="Proteomes" id="UP001174934"/>
    </source>
</evidence>
<feature type="domain" description="Carbohydrate kinase PfkB" evidence="3">
    <location>
        <begin position="230"/>
        <end position="300"/>
    </location>
</feature>
<keyword evidence="2" id="KW-0418">Kinase</keyword>
<dbReference type="InterPro" id="IPR011611">
    <property type="entry name" value="PfkB_dom"/>
</dbReference>
<reference evidence="4" key="1">
    <citation type="submission" date="2023-06" db="EMBL/GenBank/DDBJ databases">
        <title>Genome-scale phylogeny and comparative genomics of the fungal order Sordariales.</title>
        <authorList>
            <consortium name="Lawrence Berkeley National Laboratory"/>
            <person name="Hensen N."/>
            <person name="Bonometti L."/>
            <person name="Westerberg I."/>
            <person name="Brannstrom I.O."/>
            <person name="Guillou S."/>
            <person name="Cros-Aarteil S."/>
            <person name="Calhoun S."/>
            <person name="Haridas S."/>
            <person name="Kuo A."/>
            <person name="Mondo S."/>
            <person name="Pangilinan J."/>
            <person name="Riley R."/>
            <person name="LaButti K."/>
            <person name="Andreopoulos B."/>
            <person name="Lipzen A."/>
            <person name="Chen C."/>
            <person name="Yanf M."/>
            <person name="Daum C."/>
            <person name="Ng V."/>
            <person name="Clum A."/>
            <person name="Steindorff A."/>
            <person name="Ohm R."/>
            <person name="Martin F."/>
            <person name="Silar P."/>
            <person name="Natvig D."/>
            <person name="Lalanne C."/>
            <person name="Gautier V."/>
            <person name="Ament-velasquez S.L."/>
            <person name="Kruys A."/>
            <person name="Hutchinson M.I."/>
            <person name="Powell A.J."/>
            <person name="Barry K."/>
            <person name="Miller A.N."/>
            <person name="Grigoriev I.V."/>
            <person name="Debuchy R."/>
            <person name="Gladieux P."/>
            <person name="Thoren M.H."/>
            <person name="Johannesson H."/>
        </authorList>
    </citation>
    <scope>NUCLEOTIDE SEQUENCE</scope>
    <source>
        <strain evidence="4">SMH3391-2</strain>
    </source>
</reference>
<dbReference type="Proteomes" id="UP001174934">
    <property type="component" value="Unassembled WGS sequence"/>
</dbReference>